<dbReference type="SUPFAM" id="SSF55826">
    <property type="entry name" value="YbaK/ProRS associated domain"/>
    <property type="match status" value="1"/>
</dbReference>
<name>A0A1U9K234_9BURK</name>
<dbReference type="Gene3D" id="3.90.960.10">
    <property type="entry name" value="YbaK/aminoacyl-tRNA synthetase-associated domain"/>
    <property type="match status" value="1"/>
</dbReference>
<evidence type="ECO:0000256" key="4">
    <source>
        <dbReference type="PIRNR" id="PIRNR006181"/>
    </source>
</evidence>
<dbReference type="STRING" id="643674.PAEH1_11655"/>
<dbReference type="InterPro" id="IPR007214">
    <property type="entry name" value="YbaK/aa-tRNA-synth-assoc-dom"/>
</dbReference>
<protein>
    <recommendedName>
        <fullName evidence="4">Cys-tRNA(Pro)/Cys-tRNA(Cys) deacylase</fullName>
        <ecNumber evidence="4">4.2.-.-</ecNumber>
    </recommendedName>
</protein>
<evidence type="ECO:0000256" key="3">
    <source>
        <dbReference type="ARBA" id="ARBA00023239"/>
    </source>
</evidence>
<dbReference type="NCBIfam" id="TIGR00011">
    <property type="entry name" value="YbaK_EbsC"/>
    <property type="match status" value="1"/>
</dbReference>
<keyword evidence="2 4" id="KW-0648">Protein biosynthesis</keyword>
<organism evidence="6 7">
    <name type="scientific">Paenalcaligenes hominis</name>
    <dbReference type="NCBI Taxonomy" id="643674"/>
    <lineage>
        <taxon>Bacteria</taxon>
        <taxon>Pseudomonadati</taxon>
        <taxon>Pseudomonadota</taxon>
        <taxon>Betaproteobacteria</taxon>
        <taxon>Burkholderiales</taxon>
        <taxon>Alcaligenaceae</taxon>
        <taxon>Paenalcaligenes</taxon>
    </lineage>
</organism>
<dbReference type="CDD" id="cd00002">
    <property type="entry name" value="YbaK_deacylase"/>
    <property type="match status" value="1"/>
</dbReference>
<dbReference type="Proteomes" id="UP000189369">
    <property type="component" value="Chromosome"/>
</dbReference>
<dbReference type="EC" id="4.2.-.-" evidence="4"/>
<dbReference type="GO" id="GO:0016829">
    <property type="term" value="F:lyase activity"/>
    <property type="evidence" value="ECO:0007669"/>
    <property type="project" value="UniProtKB-KW"/>
</dbReference>
<proteinExistence type="inferred from homology"/>
<dbReference type="KEGG" id="phn:PAEH1_11655"/>
<keyword evidence="3 4" id="KW-0456">Lyase</keyword>
<dbReference type="InterPro" id="IPR004369">
    <property type="entry name" value="Prolyl-tRNA_editing_YbaK/EbsC"/>
</dbReference>
<dbReference type="InterPro" id="IPR036754">
    <property type="entry name" value="YbaK/aa-tRNA-synt-asso_dom_sf"/>
</dbReference>
<evidence type="ECO:0000259" key="5">
    <source>
        <dbReference type="Pfam" id="PF04073"/>
    </source>
</evidence>
<dbReference type="EMBL" id="CP019697">
    <property type="protein sequence ID" value="AQS52034.1"/>
    <property type="molecule type" value="Genomic_DNA"/>
</dbReference>
<evidence type="ECO:0000256" key="1">
    <source>
        <dbReference type="ARBA" id="ARBA00009798"/>
    </source>
</evidence>
<sequence length="160" mass="17531">MSKKPSETPATQWLKKHQISFTEHVYEYAAKGGANDAAHKLGVDPHLTIKTLIMEDEKKQPLVILMHGDQEVSTKNLARQTGAKHIQPCDPATAQRHSGYLVGGTSPFGTRKTLPVWVQATILSLDTIYINGGKRGMLLQLNPQVLTQQLAAEPVDVALD</sequence>
<dbReference type="PANTHER" id="PTHR30411">
    <property type="entry name" value="CYTOPLASMIC PROTEIN"/>
    <property type="match status" value="1"/>
</dbReference>
<dbReference type="OrthoDB" id="9809296at2"/>
<reference evidence="6 7" key="1">
    <citation type="submission" date="2017-01" db="EMBL/GenBank/DDBJ databases">
        <title>Complete Genome Sequence of Paenalcaligenes hominis, Isolated from a paraplegic Patient with neurogenic bladder.</title>
        <authorList>
            <person name="Mukhopadhyay R."/>
            <person name="Joaquin J."/>
            <person name="Hogue R."/>
            <person name="Kilaru A."/>
            <person name="Jospin G."/>
            <person name="Mars K."/>
            <person name="Eisen J.A."/>
            <person name="Chaturvedi V."/>
        </authorList>
    </citation>
    <scope>NUCLEOTIDE SEQUENCE [LARGE SCALE GENOMIC DNA]</scope>
    <source>
        <strain evidence="6 7">15S00501</strain>
    </source>
</reference>
<evidence type="ECO:0000256" key="2">
    <source>
        <dbReference type="ARBA" id="ARBA00022917"/>
    </source>
</evidence>
<dbReference type="PIRSF" id="PIRSF006181">
    <property type="entry name" value="EbsC_YbaK"/>
    <property type="match status" value="1"/>
</dbReference>
<evidence type="ECO:0000313" key="7">
    <source>
        <dbReference type="Proteomes" id="UP000189369"/>
    </source>
</evidence>
<accession>A0A1U9K234</accession>
<dbReference type="GO" id="GO:0006412">
    <property type="term" value="P:translation"/>
    <property type="evidence" value="ECO:0007669"/>
    <property type="project" value="UniProtKB-KW"/>
</dbReference>
<dbReference type="GO" id="GO:0002161">
    <property type="term" value="F:aminoacyl-tRNA deacylase activity"/>
    <property type="evidence" value="ECO:0007669"/>
    <property type="project" value="InterPro"/>
</dbReference>
<dbReference type="PANTHER" id="PTHR30411:SF0">
    <property type="entry name" value="CYS-TRNA(PRO)_CYS-TRNA(CYS) DEACYLASE YBAK"/>
    <property type="match status" value="1"/>
</dbReference>
<dbReference type="AlphaFoldDB" id="A0A1U9K234"/>
<gene>
    <name evidence="6" type="ORF">PAEH1_11655</name>
</gene>
<evidence type="ECO:0000313" key="6">
    <source>
        <dbReference type="EMBL" id="AQS52034.1"/>
    </source>
</evidence>
<dbReference type="Pfam" id="PF04073">
    <property type="entry name" value="tRNA_edit"/>
    <property type="match status" value="1"/>
</dbReference>
<dbReference type="RefSeq" id="WP_077734699.1">
    <property type="nucleotide sequence ID" value="NZ_JBGJLN010000005.1"/>
</dbReference>
<feature type="domain" description="YbaK/aminoacyl-tRNA synthetase-associated" evidence="5">
    <location>
        <begin position="34"/>
        <end position="146"/>
    </location>
</feature>
<comment type="similarity">
    <text evidence="1 4">Belongs to the prolyl-tRNA editing family. YbaK/EbsC subfamily.</text>
</comment>